<accession>A0AAF0ZPT2</accession>
<dbReference type="Proteomes" id="UP001234989">
    <property type="component" value="Chromosome 9"/>
</dbReference>
<proteinExistence type="predicted"/>
<keyword evidence="2" id="KW-1185">Reference proteome</keyword>
<name>A0AAF0ZPT2_SOLVR</name>
<organism evidence="1 2">
    <name type="scientific">Solanum verrucosum</name>
    <dbReference type="NCBI Taxonomy" id="315347"/>
    <lineage>
        <taxon>Eukaryota</taxon>
        <taxon>Viridiplantae</taxon>
        <taxon>Streptophyta</taxon>
        <taxon>Embryophyta</taxon>
        <taxon>Tracheophyta</taxon>
        <taxon>Spermatophyta</taxon>
        <taxon>Magnoliopsida</taxon>
        <taxon>eudicotyledons</taxon>
        <taxon>Gunneridae</taxon>
        <taxon>Pentapetalae</taxon>
        <taxon>asterids</taxon>
        <taxon>lamiids</taxon>
        <taxon>Solanales</taxon>
        <taxon>Solanaceae</taxon>
        <taxon>Solanoideae</taxon>
        <taxon>Solaneae</taxon>
        <taxon>Solanum</taxon>
    </lineage>
</organism>
<feature type="non-terminal residue" evidence="1">
    <location>
        <position position="1"/>
    </location>
</feature>
<reference evidence="1" key="1">
    <citation type="submission" date="2023-08" db="EMBL/GenBank/DDBJ databases">
        <title>A de novo genome assembly of Solanum verrucosum Schlechtendal, a Mexican diploid species geographically isolated from the other diploid A-genome species in potato relatives.</title>
        <authorList>
            <person name="Hosaka K."/>
        </authorList>
    </citation>
    <scope>NUCLEOTIDE SEQUENCE</scope>
    <source>
        <tissue evidence="1">Young leaves</tissue>
    </source>
</reference>
<dbReference type="EMBL" id="CP133620">
    <property type="protein sequence ID" value="WMV45393.1"/>
    <property type="molecule type" value="Genomic_DNA"/>
</dbReference>
<sequence>TTSQFWKSFQKGLGTRVKLSTAFHPQTDGYHSSIDMDPYEALYCKRCRSPIGWFEVGEIALTGPELVYEAIEKV</sequence>
<evidence type="ECO:0000313" key="1">
    <source>
        <dbReference type="EMBL" id="WMV45393.1"/>
    </source>
</evidence>
<dbReference type="AlphaFoldDB" id="A0AAF0ZPT2"/>
<evidence type="ECO:0000313" key="2">
    <source>
        <dbReference type="Proteomes" id="UP001234989"/>
    </source>
</evidence>
<gene>
    <name evidence="1" type="ORF">MTR67_038778</name>
</gene>
<protein>
    <submittedName>
        <fullName evidence="1">Uncharacterized protein</fullName>
    </submittedName>
</protein>